<comment type="caution">
    <text evidence="1">The sequence shown here is derived from an EMBL/GenBank/DDBJ whole genome shotgun (WGS) entry which is preliminary data.</text>
</comment>
<protein>
    <submittedName>
        <fullName evidence="1">Uncharacterized protein</fullName>
    </submittedName>
</protein>
<name>A0A0D1IZC9_9MYCO</name>
<gene>
    <name evidence="1" type="ORF">TL10_23385</name>
</gene>
<dbReference type="PATRIC" id="fig|280871.6.peg.4838"/>
<reference evidence="1 2" key="1">
    <citation type="submission" date="2015-01" db="EMBL/GenBank/DDBJ databases">
        <title>Genome sequence of Mycobacterium llatzerense and Mycobacterium immunogenum recovered from brain abscess.</title>
        <authorList>
            <person name="Greninger A.L."/>
            <person name="Langelier C."/>
            <person name="Cunningham G."/>
            <person name="Chiu C.Y."/>
            <person name="Miller S."/>
        </authorList>
    </citation>
    <scope>NUCLEOTIDE SEQUENCE [LARGE SCALE GENOMIC DNA]</scope>
    <source>
        <strain evidence="1 2">CLUC14</strain>
    </source>
</reference>
<dbReference type="AlphaFoldDB" id="A0A0D1IZC9"/>
<evidence type="ECO:0000313" key="2">
    <source>
        <dbReference type="Proteomes" id="UP000032221"/>
    </source>
</evidence>
<accession>A0A0D1IZC9</accession>
<sequence length="67" mass="6949">MQSRNTSLSTGGVHQVPSAVAAWPSMWVGPAPVAAPSAVVVDMAPVLVQRRQPSASTMRVISHRAAS</sequence>
<organism evidence="1 2">
    <name type="scientific">Mycolicibacterium llatzerense</name>
    <dbReference type="NCBI Taxonomy" id="280871"/>
    <lineage>
        <taxon>Bacteria</taxon>
        <taxon>Bacillati</taxon>
        <taxon>Actinomycetota</taxon>
        <taxon>Actinomycetes</taxon>
        <taxon>Mycobacteriales</taxon>
        <taxon>Mycobacteriaceae</taxon>
        <taxon>Mycolicibacterium</taxon>
    </lineage>
</organism>
<dbReference type="Proteomes" id="UP000032221">
    <property type="component" value="Unassembled WGS sequence"/>
</dbReference>
<proteinExistence type="predicted"/>
<evidence type="ECO:0000313" key="1">
    <source>
        <dbReference type="EMBL" id="KIU14613.1"/>
    </source>
</evidence>
<keyword evidence="2" id="KW-1185">Reference proteome</keyword>
<dbReference type="EMBL" id="JXST01000040">
    <property type="protein sequence ID" value="KIU14613.1"/>
    <property type="molecule type" value="Genomic_DNA"/>
</dbReference>